<protein>
    <submittedName>
        <fullName evidence="1">Uncharacterized protein</fullName>
    </submittedName>
</protein>
<evidence type="ECO:0000313" key="4">
    <source>
        <dbReference type="Proteomes" id="UP000480929"/>
    </source>
</evidence>
<evidence type="ECO:0000313" key="1">
    <source>
        <dbReference type="EMBL" id="MSA90876.1"/>
    </source>
</evidence>
<dbReference type="EMBL" id="WKPI01000038">
    <property type="protein sequence ID" value="MSC34607.1"/>
    <property type="molecule type" value="Genomic_DNA"/>
</dbReference>
<reference evidence="3 4" key="1">
    <citation type="journal article" date="2019" name="Nat. Med.">
        <title>A library of human gut bacterial isolates paired with longitudinal multiomics data enables mechanistic microbiome research.</title>
        <authorList>
            <person name="Poyet M."/>
            <person name="Groussin M."/>
            <person name="Gibbons S.M."/>
            <person name="Avila-Pacheco J."/>
            <person name="Jiang X."/>
            <person name="Kearney S.M."/>
            <person name="Perrotta A.R."/>
            <person name="Berdy B."/>
            <person name="Zhao S."/>
            <person name="Lieberman T.D."/>
            <person name="Swanson P.K."/>
            <person name="Smith M."/>
            <person name="Roesemann S."/>
            <person name="Alexander J.E."/>
            <person name="Rich S.A."/>
            <person name="Livny J."/>
            <person name="Vlamakis H."/>
            <person name="Clish C."/>
            <person name="Bullock K."/>
            <person name="Deik A."/>
            <person name="Scott J."/>
            <person name="Pierce K.A."/>
            <person name="Xavier R.J."/>
            <person name="Alm E.J."/>
        </authorList>
    </citation>
    <scope>NUCLEOTIDE SEQUENCE [LARGE SCALE GENOMIC DNA]</scope>
    <source>
        <strain evidence="1 3">BIOML-A4</strain>
        <strain evidence="2 4">BIOML-A5</strain>
    </source>
</reference>
<dbReference type="EMBL" id="WKPJ01000036">
    <property type="protein sequence ID" value="MSA90876.1"/>
    <property type="molecule type" value="Genomic_DNA"/>
</dbReference>
<keyword evidence="4" id="KW-1185">Reference proteome</keyword>
<organism evidence="1 3">
    <name type="scientific">Holdemania massiliensis</name>
    <dbReference type="NCBI Taxonomy" id="1468449"/>
    <lineage>
        <taxon>Bacteria</taxon>
        <taxon>Bacillati</taxon>
        <taxon>Bacillota</taxon>
        <taxon>Erysipelotrichia</taxon>
        <taxon>Erysipelotrichales</taxon>
        <taxon>Erysipelotrichaceae</taxon>
        <taxon>Holdemania</taxon>
    </lineage>
</organism>
<sequence>MEKHGCGCAFFCAVSASHSEKQSVSSASGATFKMEKDFCPLSAENTPNKPKNRAREGKNQFHPFDCNFMDCVGL</sequence>
<evidence type="ECO:0000313" key="3">
    <source>
        <dbReference type="Proteomes" id="UP000433575"/>
    </source>
</evidence>
<dbReference type="AlphaFoldDB" id="A0A6N7SC45"/>
<proteinExistence type="predicted"/>
<name>A0A6N7SC45_9FIRM</name>
<dbReference type="Proteomes" id="UP000433575">
    <property type="component" value="Unassembled WGS sequence"/>
</dbReference>
<evidence type="ECO:0000313" key="2">
    <source>
        <dbReference type="EMBL" id="MSC34607.1"/>
    </source>
</evidence>
<gene>
    <name evidence="2" type="ORF">GKD88_15880</name>
    <name evidence="1" type="ORF">GKE08_16205</name>
</gene>
<dbReference type="RefSeq" id="WP_154240300.1">
    <property type="nucleotide sequence ID" value="NZ_AP031450.1"/>
</dbReference>
<accession>A0A6N7SC45</accession>
<comment type="caution">
    <text evidence="1">The sequence shown here is derived from an EMBL/GenBank/DDBJ whole genome shotgun (WGS) entry which is preliminary data.</text>
</comment>
<dbReference type="Proteomes" id="UP000480929">
    <property type="component" value="Unassembled WGS sequence"/>
</dbReference>